<dbReference type="Gene3D" id="3.40.30.10">
    <property type="entry name" value="Glutaredoxin"/>
    <property type="match status" value="1"/>
</dbReference>
<reference evidence="2" key="1">
    <citation type="submission" date="2018-06" db="EMBL/GenBank/DDBJ databases">
        <authorList>
            <person name="Zhirakovskaya E."/>
        </authorList>
    </citation>
    <scope>NUCLEOTIDE SEQUENCE</scope>
</reference>
<dbReference type="InterPro" id="IPR036249">
    <property type="entry name" value="Thioredoxin-like_sf"/>
</dbReference>
<dbReference type="NCBIfam" id="TIGR00412">
    <property type="entry name" value="redox_disulf_2"/>
    <property type="match status" value="1"/>
</dbReference>
<evidence type="ECO:0000313" key="2">
    <source>
        <dbReference type="EMBL" id="VAW40094.1"/>
    </source>
</evidence>
<name>A0A3B0W8U1_9ZZZZ</name>
<dbReference type="InterPro" id="IPR012336">
    <property type="entry name" value="Thioredoxin-like_fold"/>
</dbReference>
<gene>
    <name evidence="2" type="ORF">MNBD_DELTA03-465</name>
</gene>
<dbReference type="SUPFAM" id="SSF52833">
    <property type="entry name" value="Thioredoxin-like"/>
    <property type="match status" value="1"/>
</dbReference>
<protein>
    <recommendedName>
        <fullName evidence="1">Thioredoxin-like fold domain-containing protein</fullName>
    </recommendedName>
</protein>
<dbReference type="Pfam" id="PF13192">
    <property type="entry name" value="Thioredoxin_3"/>
    <property type="match status" value="1"/>
</dbReference>
<feature type="domain" description="Thioredoxin-like fold" evidence="1">
    <location>
        <begin position="89"/>
        <end position="162"/>
    </location>
</feature>
<dbReference type="PANTHER" id="PTHR36450">
    <property type="entry name" value="THIOREDOXIN"/>
    <property type="match status" value="1"/>
</dbReference>
<sequence length="168" mass="18936">MAEIDDAPLQRQMKIGRATIGLVGLDVALNRLIQENLNRETAIDELFKAVAARNYIPAGMADKYRQALAREYDRLKAGRRENDDQKTLTIRILGSGCVSCNNLQKLIIEIMARLRVAADIFQVHDLDEIGRYGVMQTPALIINGRLKSAGRLPSSSQIEEWLRQEMDK</sequence>
<evidence type="ECO:0000259" key="1">
    <source>
        <dbReference type="Pfam" id="PF13192"/>
    </source>
</evidence>
<dbReference type="PANTHER" id="PTHR36450:SF1">
    <property type="entry name" value="THIOREDOXIN"/>
    <property type="match status" value="1"/>
</dbReference>
<organism evidence="2">
    <name type="scientific">hydrothermal vent metagenome</name>
    <dbReference type="NCBI Taxonomy" id="652676"/>
    <lineage>
        <taxon>unclassified sequences</taxon>
        <taxon>metagenomes</taxon>
        <taxon>ecological metagenomes</taxon>
    </lineage>
</organism>
<proteinExistence type="predicted"/>
<dbReference type="InterPro" id="IPR005243">
    <property type="entry name" value="THIRX-like_proc"/>
</dbReference>
<dbReference type="EMBL" id="UOEX01000318">
    <property type="protein sequence ID" value="VAW40094.1"/>
    <property type="molecule type" value="Genomic_DNA"/>
</dbReference>
<dbReference type="AlphaFoldDB" id="A0A3B0W8U1"/>
<accession>A0A3B0W8U1</accession>